<proteinExistence type="predicted"/>
<dbReference type="EMBL" id="FN422398">
    <property type="protein sequence ID" value="CAZ66166.1"/>
    <property type="molecule type" value="Genomic_DNA"/>
</dbReference>
<accession>C8ZKC4</accession>
<organism evidence="1 2">
    <name type="scientific">Pseudomonas phage LUZ7</name>
    <dbReference type="NCBI Taxonomy" id="655097"/>
    <lineage>
        <taxon>Viruses</taxon>
        <taxon>Duplodnaviria</taxon>
        <taxon>Heunggongvirae</taxon>
        <taxon>Uroviricota</taxon>
        <taxon>Caudoviricetes</taxon>
        <taxon>Schitoviridae</taxon>
        <taxon>Migulavirinae</taxon>
        <taxon>Luzseptimavirus</taxon>
        <taxon>Luzseptimavirus LUZ7</taxon>
    </lineage>
</organism>
<keyword evidence="2" id="KW-1185">Reference proteome</keyword>
<sequence>MTKEEVKDFISSSLKNAVIYIHYTYLSDKYKKELDYQRVEEILQKRLEYYTSCSSVRIREVRKLLNDGGI</sequence>
<evidence type="ECO:0000313" key="2">
    <source>
        <dbReference type="Proteomes" id="UP000002615"/>
    </source>
</evidence>
<name>C8ZKC4_9CAUD</name>
<dbReference type="Proteomes" id="UP000002615">
    <property type="component" value="Segment"/>
</dbReference>
<evidence type="ECO:0000313" key="1">
    <source>
        <dbReference type="EMBL" id="CAZ66166.1"/>
    </source>
</evidence>
<dbReference type="RefSeq" id="YP_003358307.1">
    <property type="nucleotide sequence ID" value="NC_013691.1"/>
</dbReference>
<dbReference type="GeneID" id="8684377"/>
<protein>
    <submittedName>
        <fullName evidence="1">Uncharacterized protein</fullName>
    </submittedName>
</protein>
<dbReference type="KEGG" id="vg:8684377"/>
<reference evidence="2" key="1">
    <citation type="journal article" date="2010" name="Virology">
        <title>Molecular and physiological analysis of three Pseudomonas aeruginosa phages belonging to the "N4-like viruses".</title>
        <authorList>
            <person name="Ceyssens P.J."/>
            <person name="Brabban A."/>
            <person name="Rogge L."/>
            <person name="Lewis M.S."/>
            <person name="Pickard D."/>
            <person name="Goulding D."/>
            <person name="Dougan G."/>
            <person name="Nob en J.P."/>
            <person name="Kropinski A."/>
            <person name="Kutter E."/>
            <person name="Lavigne R."/>
        </authorList>
    </citation>
    <scope>NUCLEOTIDE SEQUENCE [LARGE SCALE GENOMIC DNA]</scope>
</reference>